<keyword evidence="3" id="KW-0547">Nucleotide-binding</keyword>
<evidence type="ECO:0000313" key="10">
    <source>
        <dbReference type="Proteomes" id="UP000887577"/>
    </source>
</evidence>
<dbReference type="GO" id="GO:0003677">
    <property type="term" value="F:DNA binding"/>
    <property type="evidence" value="ECO:0007669"/>
    <property type="project" value="UniProtKB-KW"/>
</dbReference>
<keyword evidence="5" id="KW-0347">Helicase</keyword>
<keyword evidence="8" id="KW-0539">Nucleus</keyword>
<dbReference type="InterPro" id="IPR049730">
    <property type="entry name" value="SNF2/RAD54-like_C"/>
</dbReference>
<evidence type="ECO:0000313" key="11">
    <source>
        <dbReference type="WBParaSite" id="PSU_v2.g13475.t1"/>
    </source>
</evidence>
<evidence type="ECO:0000256" key="8">
    <source>
        <dbReference type="ARBA" id="ARBA00023242"/>
    </source>
</evidence>
<dbReference type="Proteomes" id="UP000887577">
    <property type="component" value="Unplaced"/>
</dbReference>
<dbReference type="SMART" id="SM00490">
    <property type="entry name" value="HELICc"/>
    <property type="match status" value="1"/>
</dbReference>
<evidence type="ECO:0000256" key="4">
    <source>
        <dbReference type="ARBA" id="ARBA00022801"/>
    </source>
</evidence>
<evidence type="ECO:0000256" key="3">
    <source>
        <dbReference type="ARBA" id="ARBA00022741"/>
    </source>
</evidence>
<dbReference type="AlphaFoldDB" id="A0A914Y2K8"/>
<organism evidence="10 11">
    <name type="scientific">Panagrolaimus superbus</name>
    <dbReference type="NCBI Taxonomy" id="310955"/>
    <lineage>
        <taxon>Eukaryota</taxon>
        <taxon>Metazoa</taxon>
        <taxon>Ecdysozoa</taxon>
        <taxon>Nematoda</taxon>
        <taxon>Chromadorea</taxon>
        <taxon>Rhabditida</taxon>
        <taxon>Tylenchina</taxon>
        <taxon>Panagrolaimomorpha</taxon>
        <taxon>Panagrolaimoidea</taxon>
        <taxon>Panagrolaimidae</taxon>
        <taxon>Panagrolaimus</taxon>
    </lineage>
</organism>
<dbReference type="InterPro" id="IPR027417">
    <property type="entry name" value="P-loop_NTPase"/>
</dbReference>
<evidence type="ECO:0000256" key="2">
    <source>
        <dbReference type="ARBA" id="ARBA00007025"/>
    </source>
</evidence>
<protein>
    <submittedName>
        <fullName evidence="11">Helicase C-terminal domain-containing protein</fullName>
    </submittedName>
</protein>
<comment type="subcellular location">
    <subcellularLocation>
        <location evidence="1">Nucleus</location>
    </subcellularLocation>
</comment>
<keyword evidence="6" id="KW-0067">ATP-binding</keyword>
<dbReference type="Pfam" id="PF00271">
    <property type="entry name" value="Helicase_C"/>
    <property type="match status" value="1"/>
</dbReference>
<dbReference type="WBParaSite" id="PSU_v2.g13475.t1">
    <property type="protein sequence ID" value="PSU_v2.g13475.t1"/>
    <property type="gene ID" value="PSU_v2.g13475"/>
</dbReference>
<dbReference type="GO" id="GO:0004386">
    <property type="term" value="F:helicase activity"/>
    <property type="evidence" value="ECO:0007669"/>
    <property type="project" value="UniProtKB-KW"/>
</dbReference>
<dbReference type="PANTHER" id="PTHR45797">
    <property type="entry name" value="RAD54-LIKE"/>
    <property type="match status" value="1"/>
</dbReference>
<keyword evidence="10" id="KW-1185">Reference proteome</keyword>
<feature type="domain" description="Helicase C-terminal" evidence="9">
    <location>
        <begin position="9"/>
        <end position="126"/>
    </location>
</feature>
<comment type="similarity">
    <text evidence="2">Belongs to the SNF2/RAD54 helicase family.</text>
</comment>
<dbReference type="CDD" id="cd18793">
    <property type="entry name" value="SF2_C_SNF"/>
    <property type="match status" value="1"/>
</dbReference>
<dbReference type="GO" id="GO:0016887">
    <property type="term" value="F:ATP hydrolysis activity"/>
    <property type="evidence" value="ECO:0007669"/>
    <property type="project" value="InterPro"/>
</dbReference>
<evidence type="ECO:0000256" key="6">
    <source>
        <dbReference type="ARBA" id="ARBA00022840"/>
    </source>
</evidence>
<dbReference type="GO" id="GO:0005524">
    <property type="term" value="F:ATP binding"/>
    <property type="evidence" value="ECO:0007669"/>
    <property type="project" value="UniProtKB-KW"/>
</dbReference>
<reference evidence="11" key="1">
    <citation type="submission" date="2022-11" db="UniProtKB">
        <authorList>
            <consortium name="WormBaseParasite"/>
        </authorList>
    </citation>
    <scope>IDENTIFICATION</scope>
</reference>
<keyword evidence="7" id="KW-0238">DNA-binding</keyword>
<dbReference type="PANTHER" id="PTHR45797:SF1">
    <property type="entry name" value="HELICASE ARIP4"/>
    <property type="match status" value="1"/>
</dbReference>
<evidence type="ECO:0000256" key="1">
    <source>
        <dbReference type="ARBA" id="ARBA00004123"/>
    </source>
</evidence>
<sequence length="126" mass="15071">MFLQDVFFQSIESLKYVENSLVYSHGWHEDHKVKYNECREWKARKDYFVIDGKVPNQEREKFFALFNDIDNHRARLLLLSKRCGSVGLNLLGANRMVIFEPDWNPCNDDQSVGKIYRFGRLPIIWR</sequence>
<evidence type="ECO:0000259" key="9">
    <source>
        <dbReference type="PROSITE" id="PS51194"/>
    </source>
</evidence>
<name>A0A914Y2K8_9BILA</name>
<dbReference type="PROSITE" id="PS51194">
    <property type="entry name" value="HELICASE_CTER"/>
    <property type="match status" value="1"/>
</dbReference>
<dbReference type="InterPro" id="IPR001650">
    <property type="entry name" value="Helicase_C-like"/>
</dbReference>
<dbReference type="SUPFAM" id="SSF52540">
    <property type="entry name" value="P-loop containing nucleoside triphosphate hydrolases"/>
    <property type="match status" value="1"/>
</dbReference>
<dbReference type="GO" id="GO:0005634">
    <property type="term" value="C:nucleus"/>
    <property type="evidence" value="ECO:0007669"/>
    <property type="project" value="UniProtKB-SubCell"/>
</dbReference>
<dbReference type="InterPro" id="IPR044574">
    <property type="entry name" value="ARIP4-like"/>
</dbReference>
<proteinExistence type="inferred from homology"/>
<accession>A0A914Y2K8</accession>
<evidence type="ECO:0000256" key="5">
    <source>
        <dbReference type="ARBA" id="ARBA00022806"/>
    </source>
</evidence>
<keyword evidence="4" id="KW-0378">Hydrolase</keyword>
<dbReference type="Gene3D" id="3.40.50.300">
    <property type="entry name" value="P-loop containing nucleotide triphosphate hydrolases"/>
    <property type="match status" value="1"/>
</dbReference>
<evidence type="ECO:0000256" key="7">
    <source>
        <dbReference type="ARBA" id="ARBA00023125"/>
    </source>
</evidence>